<dbReference type="PANTHER" id="PTHR47482">
    <property type="entry name" value="OS11G0632001 PROTEIN"/>
    <property type="match status" value="1"/>
</dbReference>
<sequence length="213" mass="23836">MPDLQSEEMLSAIGGDLLVPLHERAHSEQRIDVSTSNSNAGTTNADEQLMHSGDIVSGSPQQGEMEDCPCLHGNPFMHVMTELAEGDSEAASWKKRNRPPKGQTRTDCRVPKGMGPIEIALRNAPYRKTKYIFEPLLGITFDSEIEGYDFYNMYSWEVGFGIKKDTLITNKQGFKTRRDLRCLCSGSGEYAQYKTKKTGCKAMIRLMRSKDDG</sequence>
<keyword evidence="4" id="KW-1185">Reference proteome</keyword>
<dbReference type="OrthoDB" id="692211at2759"/>
<dbReference type="AlphaFoldDB" id="A0A3L6SGJ4"/>
<dbReference type="PANTHER" id="PTHR47482:SF5">
    <property type="entry name" value="FAR1 DOMAIN-CONTAINING PROTEIN"/>
    <property type="match status" value="1"/>
</dbReference>
<dbReference type="InterPro" id="IPR004330">
    <property type="entry name" value="FAR1_DNA_bnd_dom"/>
</dbReference>
<dbReference type="Proteomes" id="UP000275267">
    <property type="component" value="Unassembled WGS sequence"/>
</dbReference>
<evidence type="ECO:0000313" key="4">
    <source>
        <dbReference type="Proteomes" id="UP000275267"/>
    </source>
</evidence>
<feature type="region of interest" description="Disordered" evidence="1">
    <location>
        <begin position="87"/>
        <end position="107"/>
    </location>
</feature>
<reference evidence="4" key="1">
    <citation type="journal article" date="2019" name="Nat. Commun.">
        <title>The genome of broomcorn millet.</title>
        <authorList>
            <person name="Zou C."/>
            <person name="Miki D."/>
            <person name="Li D."/>
            <person name="Tang Q."/>
            <person name="Xiao L."/>
            <person name="Rajput S."/>
            <person name="Deng P."/>
            <person name="Jia W."/>
            <person name="Huang R."/>
            <person name="Zhang M."/>
            <person name="Sun Y."/>
            <person name="Hu J."/>
            <person name="Fu X."/>
            <person name="Schnable P.S."/>
            <person name="Li F."/>
            <person name="Zhang H."/>
            <person name="Feng B."/>
            <person name="Zhu X."/>
            <person name="Liu R."/>
            <person name="Schnable J.C."/>
            <person name="Zhu J.-K."/>
            <person name="Zhang H."/>
        </authorList>
    </citation>
    <scope>NUCLEOTIDE SEQUENCE [LARGE SCALE GENOMIC DNA]</scope>
</reference>
<dbReference type="Pfam" id="PF03101">
    <property type="entry name" value="FAR1"/>
    <property type="match status" value="1"/>
</dbReference>
<feature type="domain" description="FAR1" evidence="2">
    <location>
        <begin position="149"/>
        <end position="211"/>
    </location>
</feature>
<comment type="caution">
    <text evidence="3">The sequence shown here is derived from an EMBL/GenBank/DDBJ whole genome shotgun (WGS) entry which is preliminary data.</text>
</comment>
<proteinExistence type="predicted"/>
<name>A0A3L6SGJ4_PANMI</name>
<organism evidence="3 4">
    <name type="scientific">Panicum miliaceum</name>
    <name type="common">Proso millet</name>
    <name type="synonym">Broomcorn millet</name>
    <dbReference type="NCBI Taxonomy" id="4540"/>
    <lineage>
        <taxon>Eukaryota</taxon>
        <taxon>Viridiplantae</taxon>
        <taxon>Streptophyta</taxon>
        <taxon>Embryophyta</taxon>
        <taxon>Tracheophyta</taxon>
        <taxon>Spermatophyta</taxon>
        <taxon>Magnoliopsida</taxon>
        <taxon>Liliopsida</taxon>
        <taxon>Poales</taxon>
        <taxon>Poaceae</taxon>
        <taxon>PACMAD clade</taxon>
        <taxon>Panicoideae</taxon>
        <taxon>Panicodae</taxon>
        <taxon>Paniceae</taxon>
        <taxon>Panicinae</taxon>
        <taxon>Panicum</taxon>
        <taxon>Panicum sect. Panicum</taxon>
    </lineage>
</organism>
<accession>A0A3L6SGJ4</accession>
<evidence type="ECO:0000259" key="2">
    <source>
        <dbReference type="Pfam" id="PF03101"/>
    </source>
</evidence>
<evidence type="ECO:0000256" key="1">
    <source>
        <dbReference type="SAM" id="MobiDB-lite"/>
    </source>
</evidence>
<dbReference type="EMBL" id="PQIB02000005">
    <property type="protein sequence ID" value="RLN19212.1"/>
    <property type="molecule type" value="Genomic_DNA"/>
</dbReference>
<gene>
    <name evidence="3" type="ORF">C2845_PM02G18350</name>
</gene>
<evidence type="ECO:0000313" key="3">
    <source>
        <dbReference type="EMBL" id="RLN19212.1"/>
    </source>
</evidence>
<protein>
    <recommendedName>
        <fullName evidence="2">FAR1 domain-containing protein</fullName>
    </recommendedName>
</protein>